<dbReference type="Pfam" id="PF18750">
    <property type="entry name" value="SNAD4"/>
    <property type="match status" value="1"/>
</dbReference>
<dbReference type="PROSITE" id="PS00903">
    <property type="entry name" value="CYT_DCMP_DEAMINASES_1"/>
    <property type="match status" value="1"/>
</dbReference>
<dbReference type="EMBL" id="VYZS01110960">
    <property type="protein sequence ID" value="NXS12349.1"/>
    <property type="molecule type" value="Genomic_DNA"/>
</dbReference>
<gene>
    <name evidence="3" type="primary">Apobec1_2</name>
    <name evidence="3" type="ORF">NEOCOR_R08981</name>
</gene>
<dbReference type="GO" id="GO:0003723">
    <property type="term" value="F:RNA binding"/>
    <property type="evidence" value="ECO:0007669"/>
    <property type="project" value="TreeGrafter"/>
</dbReference>
<protein>
    <submittedName>
        <fullName evidence="3">ABEC1 enzyme</fullName>
    </submittedName>
</protein>
<dbReference type="Proteomes" id="UP000560066">
    <property type="component" value="Unassembled WGS sequence"/>
</dbReference>
<reference evidence="3 4" key="1">
    <citation type="submission" date="2019-09" db="EMBL/GenBank/DDBJ databases">
        <title>Bird 10,000 Genomes (B10K) Project - Family phase.</title>
        <authorList>
            <person name="Zhang G."/>
        </authorList>
    </citation>
    <scope>NUCLEOTIDE SEQUENCE [LARGE SCALE GENOMIC DNA]</scope>
    <source>
        <strain evidence="3">B10K-DU-002-79</strain>
    </source>
</reference>
<dbReference type="SUPFAM" id="SSF53927">
    <property type="entry name" value="Cytidine deaminase-like"/>
    <property type="match status" value="1"/>
</dbReference>
<dbReference type="Gene3D" id="3.40.140.10">
    <property type="entry name" value="Cytidine Deaminase, domain 2"/>
    <property type="match status" value="1"/>
</dbReference>
<feature type="non-terminal residue" evidence="3">
    <location>
        <position position="1"/>
    </location>
</feature>
<dbReference type="GO" id="GO:0016554">
    <property type="term" value="P:cytidine to uridine editing"/>
    <property type="evidence" value="ECO:0007669"/>
    <property type="project" value="TreeGrafter"/>
</dbReference>
<evidence type="ECO:0000313" key="4">
    <source>
        <dbReference type="Proteomes" id="UP000560066"/>
    </source>
</evidence>
<feature type="non-terminal residue" evidence="3">
    <location>
        <position position="190"/>
    </location>
</feature>
<dbReference type="GO" id="GO:0008270">
    <property type="term" value="F:zinc ion binding"/>
    <property type="evidence" value="ECO:0007669"/>
    <property type="project" value="InterPro"/>
</dbReference>
<dbReference type="GO" id="GO:0004126">
    <property type="term" value="F:cytidine deaminase activity"/>
    <property type="evidence" value="ECO:0007669"/>
    <property type="project" value="TreeGrafter"/>
</dbReference>
<dbReference type="InterPro" id="IPR050610">
    <property type="entry name" value="APOBEC_Cyt_Deaminase"/>
</dbReference>
<keyword evidence="1" id="KW-0479">Metal-binding</keyword>
<proteinExistence type="predicted"/>
<organism evidence="3 4">
    <name type="scientific">Neodrepanis coruscans</name>
    <name type="common">wattled asity</name>
    <dbReference type="NCBI Taxonomy" id="254563"/>
    <lineage>
        <taxon>Eukaryota</taxon>
        <taxon>Metazoa</taxon>
        <taxon>Chordata</taxon>
        <taxon>Craniata</taxon>
        <taxon>Vertebrata</taxon>
        <taxon>Euteleostomi</taxon>
        <taxon>Archelosauria</taxon>
        <taxon>Archosauria</taxon>
        <taxon>Dinosauria</taxon>
        <taxon>Saurischia</taxon>
        <taxon>Theropoda</taxon>
        <taxon>Coelurosauria</taxon>
        <taxon>Aves</taxon>
        <taxon>Neognathae</taxon>
        <taxon>Neoaves</taxon>
        <taxon>Telluraves</taxon>
        <taxon>Australaves</taxon>
        <taxon>Passeriformes</taxon>
        <taxon>Philepittidae</taxon>
        <taxon>Neodrepanis</taxon>
    </lineage>
</organism>
<comment type="caution">
    <text evidence="3">The sequence shown here is derived from an EMBL/GenBank/DDBJ whole genome shotgun (WGS) entry which is preliminary data.</text>
</comment>
<accession>A0A7L2RT37</accession>
<name>A0A7L2RT37_9PASS</name>
<evidence type="ECO:0000313" key="3">
    <source>
        <dbReference type="EMBL" id="NXS12349.1"/>
    </source>
</evidence>
<keyword evidence="2" id="KW-0378">Hydrolase</keyword>
<sequence>LRFLFCFSMFIPKKELKEQFNPSKYPQEAYLLCILQWGKNGRPWTHWVKNDPDDDCHAEVYFLKKIFEMRRSSHVTCSMTWYLSWSPCPNCCYEIRKFIRRNSYVSIDIRVARLYYINYQEFRRGLQNLMTWVKLTVNNLVSVSPDYINCCKIFGKGDAAADDNSWITNFQSAITKNCSNLRAISKVSRY</sequence>
<dbReference type="PANTHER" id="PTHR13857:SF26">
    <property type="entry name" value="C-U-EDITING ENZYME APOBEC-1"/>
    <property type="match status" value="1"/>
</dbReference>
<dbReference type="AlphaFoldDB" id="A0A7L2RT37"/>
<dbReference type="OrthoDB" id="5956704at2759"/>
<evidence type="ECO:0000256" key="1">
    <source>
        <dbReference type="ARBA" id="ARBA00022723"/>
    </source>
</evidence>
<dbReference type="GO" id="GO:0005737">
    <property type="term" value="C:cytoplasm"/>
    <property type="evidence" value="ECO:0007669"/>
    <property type="project" value="TreeGrafter"/>
</dbReference>
<dbReference type="PANTHER" id="PTHR13857">
    <property type="entry name" value="MRNA EDITING ENZYME"/>
    <property type="match status" value="1"/>
</dbReference>
<evidence type="ECO:0000256" key="2">
    <source>
        <dbReference type="ARBA" id="ARBA00022801"/>
    </source>
</evidence>
<keyword evidence="4" id="KW-1185">Reference proteome</keyword>
<dbReference type="InterPro" id="IPR016192">
    <property type="entry name" value="APOBEC/CMP_deaminase_Zn-bd"/>
</dbReference>
<dbReference type="GO" id="GO:0005634">
    <property type="term" value="C:nucleus"/>
    <property type="evidence" value="ECO:0007669"/>
    <property type="project" value="TreeGrafter"/>
</dbReference>
<dbReference type="InterPro" id="IPR016193">
    <property type="entry name" value="Cytidine_deaminase-like"/>
</dbReference>